<feature type="transmembrane region" description="Helical" evidence="2">
    <location>
        <begin position="12"/>
        <end position="33"/>
    </location>
</feature>
<dbReference type="AlphaFoldDB" id="A0A2H3DEN8"/>
<feature type="compositionally biased region" description="Pro residues" evidence="1">
    <location>
        <begin position="64"/>
        <end position="76"/>
    </location>
</feature>
<keyword evidence="2" id="KW-1133">Transmembrane helix</keyword>
<gene>
    <name evidence="3" type="ORF">ARMGADRAFT_1080635</name>
</gene>
<evidence type="ECO:0000313" key="3">
    <source>
        <dbReference type="EMBL" id="PBK92580.1"/>
    </source>
</evidence>
<accession>A0A2H3DEN8</accession>
<dbReference type="EMBL" id="KZ293658">
    <property type="protein sequence ID" value="PBK92580.1"/>
    <property type="molecule type" value="Genomic_DNA"/>
</dbReference>
<keyword evidence="4" id="KW-1185">Reference proteome</keyword>
<protein>
    <submittedName>
        <fullName evidence="3">Uncharacterized protein</fullName>
    </submittedName>
</protein>
<name>A0A2H3DEN8_ARMGA</name>
<evidence type="ECO:0000256" key="2">
    <source>
        <dbReference type="SAM" id="Phobius"/>
    </source>
</evidence>
<evidence type="ECO:0000313" key="4">
    <source>
        <dbReference type="Proteomes" id="UP000217790"/>
    </source>
</evidence>
<evidence type="ECO:0000256" key="1">
    <source>
        <dbReference type="SAM" id="MobiDB-lite"/>
    </source>
</evidence>
<dbReference type="InParanoid" id="A0A2H3DEN8"/>
<reference evidence="4" key="1">
    <citation type="journal article" date="2017" name="Nat. Ecol. Evol.">
        <title>Genome expansion and lineage-specific genetic innovations in the forest pathogenic fungi Armillaria.</title>
        <authorList>
            <person name="Sipos G."/>
            <person name="Prasanna A.N."/>
            <person name="Walter M.C."/>
            <person name="O'Connor E."/>
            <person name="Balint B."/>
            <person name="Krizsan K."/>
            <person name="Kiss B."/>
            <person name="Hess J."/>
            <person name="Varga T."/>
            <person name="Slot J."/>
            <person name="Riley R."/>
            <person name="Boka B."/>
            <person name="Rigling D."/>
            <person name="Barry K."/>
            <person name="Lee J."/>
            <person name="Mihaltcheva S."/>
            <person name="LaButti K."/>
            <person name="Lipzen A."/>
            <person name="Waldron R."/>
            <person name="Moloney N.M."/>
            <person name="Sperisen C."/>
            <person name="Kredics L."/>
            <person name="Vagvoelgyi C."/>
            <person name="Patrignani A."/>
            <person name="Fitzpatrick D."/>
            <person name="Nagy I."/>
            <person name="Doyle S."/>
            <person name="Anderson J.B."/>
            <person name="Grigoriev I.V."/>
            <person name="Gueldener U."/>
            <person name="Muensterkoetter M."/>
            <person name="Nagy L.G."/>
        </authorList>
    </citation>
    <scope>NUCLEOTIDE SEQUENCE [LARGE SCALE GENOMIC DNA]</scope>
    <source>
        <strain evidence="4">Ar21-2</strain>
    </source>
</reference>
<feature type="region of interest" description="Disordered" evidence="1">
    <location>
        <begin position="58"/>
        <end position="78"/>
    </location>
</feature>
<proteinExistence type="predicted"/>
<sequence>MNPDLTNEQVTALGITLAAITTTVTASLLTLVYSQELRTFLTQLGVLPPVQCFQRYVRNEPGPRLGPPGPTEPEPTPDAARHALMSLQALYAQNSRIYPSITQYLQNDAIILLTHSIIPRIFTV</sequence>
<organism evidence="3 4">
    <name type="scientific">Armillaria gallica</name>
    <name type="common">Bulbous honey fungus</name>
    <name type="synonym">Armillaria bulbosa</name>
    <dbReference type="NCBI Taxonomy" id="47427"/>
    <lineage>
        <taxon>Eukaryota</taxon>
        <taxon>Fungi</taxon>
        <taxon>Dikarya</taxon>
        <taxon>Basidiomycota</taxon>
        <taxon>Agaricomycotina</taxon>
        <taxon>Agaricomycetes</taxon>
        <taxon>Agaricomycetidae</taxon>
        <taxon>Agaricales</taxon>
        <taxon>Marasmiineae</taxon>
        <taxon>Physalacriaceae</taxon>
        <taxon>Armillaria</taxon>
    </lineage>
</organism>
<keyword evidence="2" id="KW-0812">Transmembrane</keyword>
<keyword evidence="2" id="KW-0472">Membrane</keyword>
<dbReference type="Proteomes" id="UP000217790">
    <property type="component" value="Unassembled WGS sequence"/>
</dbReference>